<dbReference type="VEuPathDB" id="FungiDB:PEXP_055340"/>
<evidence type="ECO:0000256" key="1">
    <source>
        <dbReference type="SAM" id="MobiDB-lite"/>
    </source>
</evidence>
<evidence type="ECO:0000313" key="2">
    <source>
        <dbReference type="EMBL" id="KGO57610.1"/>
    </source>
</evidence>
<feature type="compositionally biased region" description="Polar residues" evidence="1">
    <location>
        <begin position="110"/>
        <end position="122"/>
    </location>
</feature>
<proteinExistence type="predicted"/>
<name>A0A0A2KEG7_PENEN</name>
<dbReference type="OrthoDB" id="10432270at2759"/>
<organism evidence="2 3">
    <name type="scientific">Penicillium expansum</name>
    <name type="common">Blue mold rot fungus</name>
    <dbReference type="NCBI Taxonomy" id="27334"/>
    <lineage>
        <taxon>Eukaryota</taxon>
        <taxon>Fungi</taxon>
        <taxon>Dikarya</taxon>
        <taxon>Ascomycota</taxon>
        <taxon>Pezizomycotina</taxon>
        <taxon>Eurotiomycetes</taxon>
        <taxon>Eurotiomycetidae</taxon>
        <taxon>Eurotiales</taxon>
        <taxon>Aspergillaceae</taxon>
        <taxon>Penicillium</taxon>
    </lineage>
</organism>
<keyword evidence="3" id="KW-1185">Reference proteome</keyword>
<reference evidence="2 3" key="1">
    <citation type="journal article" date="2015" name="Mol. Plant Microbe Interact.">
        <title>Genome, transcriptome, and functional analyses of Penicillium expansum provide new insights into secondary metabolism and pathogenicity.</title>
        <authorList>
            <person name="Ballester A.R."/>
            <person name="Marcet-Houben M."/>
            <person name="Levin E."/>
            <person name="Sela N."/>
            <person name="Selma-Lazaro C."/>
            <person name="Carmona L."/>
            <person name="Wisniewski M."/>
            <person name="Droby S."/>
            <person name="Gonzalez-Candelas L."/>
            <person name="Gabaldon T."/>
        </authorList>
    </citation>
    <scope>NUCLEOTIDE SEQUENCE [LARGE SCALE GENOMIC DNA]</scope>
    <source>
        <strain evidence="2 3">MD-8</strain>
    </source>
</reference>
<dbReference type="AlphaFoldDB" id="A0A0A2KEG7"/>
<dbReference type="GeneID" id="27674746"/>
<feature type="region of interest" description="Disordered" evidence="1">
    <location>
        <begin position="85"/>
        <end position="128"/>
    </location>
</feature>
<sequence length="128" mass="13903">MAPKRPCPACGQISHPLRECPFRGFHDESQDKPSITTVTITRTLPGSFAHLGLRGRAKRQVAHPLRSLELRKPKPSPLALYCETSVPTDDAVEATPITESMPSEDAVETTPANEPTISANGTERNEST</sequence>
<dbReference type="PhylomeDB" id="A0A0A2KEG7"/>
<protein>
    <submittedName>
        <fullName evidence="2">Uncharacterized protein</fullName>
    </submittedName>
</protein>
<dbReference type="EMBL" id="JQFZ01000139">
    <property type="protein sequence ID" value="KGO57610.1"/>
    <property type="molecule type" value="Genomic_DNA"/>
</dbReference>
<dbReference type="HOGENOM" id="CLU_152710_0_0_1"/>
<gene>
    <name evidence="2" type="ORF">PEX2_020520</name>
</gene>
<dbReference type="RefSeq" id="XP_016599266.1">
    <property type="nucleotide sequence ID" value="XM_016739327.1"/>
</dbReference>
<comment type="caution">
    <text evidence="2">The sequence shown here is derived from an EMBL/GenBank/DDBJ whole genome shotgun (WGS) entry which is preliminary data.</text>
</comment>
<accession>A0A0A2KEG7</accession>
<evidence type="ECO:0000313" key="3">
    <source>
        <dbReference type="Proteomes" id="UP000030143"/>
    </source>
</evidence>
<dbReference type="Proteomes" id="UP000030143">
    <property type="component" value="Unassembled WGS sequence"/>
</dbReference>